<gene>
    <name evidence="1" type="ORF">D5086_008212</name>
</gene>
<comment type="caution">
    <text evidence="1">The sequence shown here is derived from an EMBL/GenBank/DDBJ whole genome shotgun (WGS) entry which is preliminary data.</text>
</comment>
<dbReference type="EMBL" id="RCHU02000004">
    <property type="protein sequence ID" value="KAL3596575.1"/>
    <property type="molecule type" value="Genomic_DNA"/>
</dbReference>
<evidence type="ECO:0000313" key="2">
    <source>
        <dbReference type="Proteomes" id="UP000309997"/>
    </source>
</evidence>
<protein>
    <submittedName>
        <fullName evidence="1">Uncharacterized protein</fullName>
    </submittedName>
</protein>
<accession>A0ACC4CFG0</accession>
<reference evidence="1 2" key="1">
    <citation type="journal article" date="2024" name="Plant Biotechnol. J.">
        <title>Genome and CRISPR/Cas9 system of a widespread forest tree (Populus alba) in the world.</title>
        <authorList>
            <person name="Liu Y.J."/>
            <person name="Jiang P.F."/>
            <person name="Han X.M."/>
            <person name="Li X.Y."/>
            <person name="Wang H.M."/>
            <person name="Wang Y.J."/>
            <person name="Wang X.X."/>
            <person name="Zeng Q.Y."/>
        </authorList>
    </citation>
    <scope>NUCLEOTIDE SEQUENCE [LARGE SCALE GENOMIC DNA]</scope>
    <source>
        <strain evidence="2">cv. PAL-ZL1</strain>
    </source>
</reference>
<sequence>MVNLISPAAVEWPAAKGVIARSIALNSSQEYEVGKKEKKKVKNKSTASGPPDFILAADIYLAKCFRVIKPEMDTSIIFSELKTKLFTVPTSNLFGISLFLNFVSQSKESRKIHDYI</sequence>
<organism evidence="1 2">
    <name type="scientific">Populus alba</name>
    <name type="common">White poplar</name>
    <dbReference type="NCBI Taxonomy" id="43335"/>
    <lineage>
        <taxon>Eukaryota</taxon>
        <taxon>Viridiplantae</taxon>
        <taxon>Streptophyta</taxon>
        <taxon>Embryophyta</taxon>
        <taxon>Tracheophyta</taxon>
        <taxon>Spermatophyta</taxon>
        <taxon>Magnoliopsida</taxon>
        <taxon>eudicotyledons</taxon>
        <taxon>Gunneridae</taxon>
        <taxon>Pentapetalae</taxon>
        <taxon>rosids</taxon>
        <taxon>fabids</taxon>
        <taxon>Malpighiales</taxon>
        <taxon>Salicaceae</taxon>
        <taxon>Saliceae</taxon>
        <taxon>Populus</taxon>
    </lineage>
</organism>
<proteinExistence type="predicted"/>
<keyword evidence="2" id="KW-1185">Reference proteome</keyword>
<evidence type="ECO:0000313" key="1">
    <source>
        <dbReference type="EMBL" id="KAL3596575.1"/>
    </source>
</evidence>
<name>A0ACC4CFG0_POPAL</name>
<dbReference type="Proteomes" id="UP000309997">
    <property type="component" value="Unassembled WGS sequence"/>
</dbReference>